<dbReference type="PROSITE" id="PS51257">
    <property type="entry name" value="PROKAR_LIPOPROTEIN"/>
    <property type="match status" value="1"/>
</dbReference>
<comment type="caution">
    <text evidence="1">The sequence shown here is derived from an EMBL/GenBank/DDBJ whole genome shotgun (WGS) entry which is preliminary data.</text>
</comment>
<dbReference type="EMBL" id="FNVE01000001">
    <property type="protein sequence ID" value="SEF72337.1"/>
    <property type="molecule type" value="Genomic_DNA"/>
</dbReference>
<evidence type="ECO:0000313" key="1">
    <source>
        <dbReference type="EMBL" id="SEF72337.1"/>
    </source>
</evidence>
<evidence type="ECO:0008006" key="3">
    <source>
        <dbReference type="Google" id="ProtNLM"/>
    </source>
</evidence>
<dbReference type="Proteomes" id="UP000243518">
    <property type="component" value="Unassembled WGS sequence"/>
</dbReference>
<keyword evidence="2" id="KW-1185">Reference proteome</keyword>
<evidence type="ECO:0000313" key="2">
    <source>
        <dbReference type="Proteomes" id="UP000243518"/>
    </source>
</evidence>
<name>A0AAQ1G4Z7_9GAMM</name>
<accession>A0AAQ1G4Z7</accession>
<dbReference type="RefSeq" id="WP_233048133.1">
    <property type="nucleotide sequence ID" value="NZ_CP087705.1"/>
</dbReference>
<organism evidence="1 2">
    <name type="scientific">Halopseudomonas aestusnigri</name>
    <dbReference type="NCBI Taxonomy" id="857252"/>
    <lineage>
        <taxon>Bacteria</taxon>
        <taxon>Pseudomonadati</taxon>
        <taxon>Pseudomonadota</taxon>
        <taxon>Gammaproteobacteria</taxon>
        <taxon>Pseudomonadales</taxon>
        <taxon>Pseudomonadaceae</taxon>
        <taxon>Halopseudomonas</taxon>
    </lineage>
</organism>
<protein>
    <recommendedName>
        <fullName evidence="3">Lipoprotein</fullName>
    </recommendedName>
</protein>
<proteinExistence type="predicted"/>
<dbReference type="AlphaFoldDB" id="A0AAQ1G4Z7"/>
<sequence length="203" mass="21733">MNSIRLMFSLFVIAFLSGCMTTKSYVDPTYGKTAYSDIKSVATPYNSNVSVEFRRNGTHFARADSELRGHVERTLRASGVVVPGAAGANYSIRVIVNNVGDVSGAAAKGFATGLTLGAAGSLVTDYYEATIELVDADGNTHSGSYKHALHTTIGNKRAPFNMQPTTPADAFGRVVEQTVLNFIKEMQEQGLLSFCEPVLPARA</sequence>
<reference evidence="1 2" key="1">
    <citation type="submission" date="2016-10" db="EMBL/GenBank/DDBJ databases">
        <authorList>
            <person name="Varghese N."/>
            <person name="Submissions S."/>
        </authorList>
    </citation>
    <scope>NUCLEOTIDE SEQUENCE [LARGE SCALE GENOMIC DNA]</scope>
    <source>
        <strain evidence="1 2">CECT 8317</strain>
    </source>
</reference>
<gene>
    <name evidence="1" type="ORF">SAMN05216586_101775</name>
</gene>